<name>A0A081P1L9_9BACL</name>
<dbReference type="Proteomes" id="UP000028123">
    <property type="component" value="Unassembled WGS sequence"/>
</dbReference>
<proteinExistence type="predicted"/>
<dbReference type="AlphaFoldDB" id="A0A081P1L9"/>
<protein>
    <recommendedName>
        <fullName evidence="3">Dehydrogenase</fullName>
    </recommendedName>
</protein>
<dbReference type="RefSeq" id="WP_036684887.1">
    <property type="nucleotide sequence ID" value="NZ_JNVM01000015.1"/>
</dbReference>
<evidence type="ECO:0000313" key="1">
    <source>
        <dbReference type="EMBL" id="KEQ24592.1"/>
    </source>
</evidence>
<dbReference type="eggNOG" id="ENOG503388M">
    <property type="taxonomic scope" value="Bacteria"/>
</dbReference>
<evidence type="ECO:0000313" key="2">
    <source>
        <dbReference type="Proteomes" id="UP000028123"/>
    </source>
</evidence>
<accession>A0A081P1L9</accession>
<evidence type="ECO:0008006" key="3">
    <source>
        <dbReference type="Google" id="ProtNLM"/>
    </source>
</evidence>
<sequence>MNPANQMKHSRPYPSARQIRRTCSRELYRARKKLGRYIPQPAVAQAEELYYKKVLLNLTYISEHADNRKVLADWFDENVCGEVAALWEVESDALAKAFRDSFGG</sequence>
<reference evidence="1 2" key="1">
    <citation type="submission" date="2014-06" db="EMBL/GenBank/DDBJ databases">
        <title>Draft genome sequence of Paenibacillus sp. MSt1.</title>
        <authorList>
            <person name="Aw Y.K."/>
            <person name="Ong K.S."/>
            <person name="Gan H.M."/>
            <person name="Lee S.M."/>
        </authorList>
    </citation>
    <scope>NUCLEOTIDE SEQUENCE [LARGE SCALE GENOMIC DNA]</scope>
    <source>
        <strain evidence="1 2">MSt1</strain>
    </source>
</reference>
<keyword evidence="2" id="KW-1185">Reference proteome</keyword>
<dbReference type="EMBL" id="JNVM01000015">
    <property type="protein sequence ID" value="KEQ24592.1"/>
    <property type="molecule type" value="Genomic_DNA"/>
</dbReference>
<organism evidence="1 2">
    <name type="scientific">Paenibacillus tyrfis</name>
    <dbReference type="NCBI Taxonomy" id="1501230"/>
    <lineage>
        <taxon>Bacteria</taxon>
        <taxon>Bacillati</taxon>
        <taxon>Bacillota</taxon>
        <taxon>Bacilli</taxon>
        <taxon>Bacillales</taxon>
        <taxon>Paenibacillaceae</taxon>
        <taxon>Paenibacillus</taxon>
    </lineage>
</organism>
<comment type="caution">
    <text evidence="1">The sequence shown here is derived from an EMBL/GenBank/DDBJ whole genome shotgun (WGS) entry which is preliminary data.</text>
</comment>
<dbReference type="OrthoDB" id="2633577at2"/>
<gene>
    <name evidence="1" type="ORF">ET33_07560</name>
</gene>